<evidence type="ECO:0000313" key="4">
    <source>
        <dbReference type="Proteomes" id="UP000008076"/>
    </source>
</evidence>
<evidence type="ECO:0000313" key="3">
    <source>
        <dbReference type="EMBL" id="EDR23729.1"/>
    </source>
</evidence>
<dbReference type="RefSeq" id="XP_001739879.1">
    <property type="nucleotide sequence ID" value="XM_001739827.1"/>
</dbReference>
<dbReference type="GeneID" id="5885027"/>
<dbReference type="Pfam" id="PF04548">
    <property type="entry name" value="AIG1"/>
    <property type="match status" value="1"/>
</dbReference>
<name>B0EP17_ENTDS</name>
<reference evidence="4" key="1">
    <citation type="submission" date="2007-12" db="EMBL/GenBank/DDBJ databases">
        <title>Annotation of Entamoeba dispar SAW760.</title>
        <authorList>
            <person name="Lorenzi H."/>
            <person name="Inman J."/>
            <person name="Schobel S."/>
            <person name="Amedeo P."/>
            <person name="Caler E."/>
        </authorList>
    </citation>
    <scope>NUCLEOTIDE SEQUENCE [LARGE SCALE GENOMIC DNA]</scope>
    <source>
        <strain evidence="4">ATCC PRA-260 / SAW760</strain>
    </source>
</reference>
<evidence type="ECO:0000259" key="2">
    <source>
        <dbReference type="Pfam" id="PF04548"/>
    </source>
</evidence>
<dbReference type="Gene3D" id="3.40.50.300">
    <property type="entry name" value="P-loop containing nucleotide triphosphate hydrolases"/>
    <property type="match status" value="1"/>
</dbReference>
<proteinExistence type="predicted"/>
<dbReference type="FunFam" id="3.40.50.300:FF:002080">
    <property type="entry name" value="Uncharacterized protein"/>
    <property type="match status" value="1"/>
</dbReference>
<dbReference type="VEuPathDB" id="AmoebaDB:EDI_289120"/>
<dbReference type="PANTHER" id="PTHR32046:SF11">
    <property type="entry name" value="IMMUNE-ASSOCIATED NUCLEOTIDE-BINDING PROTEIN 10-LIKE"/>
    <property type="match status" value="1"/>
</dbReference>
<sequence length="380" mass="43063">MDIVTAGIYLNGKPSGERQLNKNSSLSDIRKEIENVKNIPKEFVFEDQKGSKIEKDKEQTLKLTSILYDNKINITEKIVPVISPSNTKVFDAPPKLRYNTSLNNAILPFGSPRNTVISYTSPNDTTDVPEKNVPIKGSIRLKNHEEGKLKIYLYPNKPFNPKDENDAIAILVVGQTGSGKTTLLNSFVNALYGIKITDDFRYIIINEDNLKQSGDQSKSQTSKVSIYNIKRTKRAPPIKIIDTPGFGDTRGIEYDKEITRQIKEAFETKVLDLNAICFVAQSSNARLTLNQQYIFGNIINLFGKDVKKNFIAMLTFCDGKKPQIINALESKDCIFSTIIPEIDKPWNLKFNNSAIYDDNTEDEFTQMFWKLGMKSFDEFI</sequence>
<dbReference type="AlphaFoldDB" id="B0EP17"/>
<dbReference type="EMBL" id="DS550183">
    <property type="protein sequence ID" value="EDR23729.1"/>
    <property type="molecule type" value="Genomic_DNA"/>
</dbReference>
<dbReference type="InterPro" id="IPR027417">
    <property type="entry name" value="P-loop_NTPase"/>
</dbReference>
<dbReference type="OrthoDB" id="8954335at2759"/>
<dbReference type="GO" id="GO:0005525">
    <property type="term" value="F:GTP binding"/>
    <property type="evidence" value="ECO:0007669"/>
    <property type="project" value="InterPro"/>
</dbReference>
<keyword evidence="4" id="KW-1185">Reference proteome</keyword>
<protein>
    <recommendedName>
        <fullName evidence="2">AIG1-type G domain-containing protein</fullName>
    </recommendedName>
</protein>
<dbReference type="Proteomes" id="UP000008076">
    <property type="component" value="Unassembled WGS sequence"/>
</dbReference>
<dbReference type="eggNOG" id="ENOG502QTS0">
    <property type="taxonomic scope" value="Eukaryota"/>
</dbReference>
<dbReference type="CDD" id="cd00882">
    <property type="entry name" value="Ras_like_GTPase"/>
    <property type="match status" value="1"/>
</dbReference>
<organism evidence="4">
    <name type="scientific">Entamoeba dispar (strain ATCC PRA-260 / SAW760)</name>
    <dbReference type="NCBI Taxonomy" id="370354"/>
    <lineage>
        <taxon>Eukaryota</taxon>
        <taxon>Amoebozoa</taxon>
        <taxon>Evosea</taxon>
        <taxon>Archamoebae</taxon>
        <taxon>Mastigamoebida</taxon>
        <taxon>Entamoebidae</taxon>
        <taxon>Entamoeba</taxon>
    </lineage>
</organism>
<keyword evidence="1" id="KW-0547">Nucleotide-binding</keyword>
<dbReference type="InterPro" id="IPR006703">
    <property type="entry name" value="G_AIG1"/>
</dbReference>
<dbReference type="SUPFAM" id="SSF52540">
    <property type="entry name" value="P-loop containing nucleoside triphosphate hydrolases"/>
    <property type="match status" value="1"/>
</dbReference>
<dbReference type="PANTHER" id="PTHR32046">
    <property type="entry name" value="G DOMAIN-CONTAINING PROTEIN"/>
    <property type="match status" value="1"/>
</dbReference>
<feature type="domain" description="AIG1-type G" evidence="2">
    <location>
        <begin position="169"/>
        <end position="353"/>
    </location>
</feature>
<gene>
    <name evidence="3" type="ORF">EDI_289120</name>
</gene>
<accession>B0EP17</accession>
<evidence type="ECO:0000256" key="1">
    <source>
        <dbReference type="ARBA" id="ARBA00022741"/>
    </source>
</evidence>
<dbReference type="KEGG" id="edi:EDI_289120"/>